<sequence length="177" mass="19177">MGRRMSGKNNGPAAGLEFGNTNELHFAPRLGAHDKDSVSFDASLQLERCYLLSFRGKVLQEVLVCTCDHKRGILPFRSRQDPMSSAAVTPPVLGQTRAESSHNSRSLLTPVPRHPCHHTTHPTAAPKSRFAPTHRRVSRGSGVCEGRTEEGGDSTARSGHPAVSVRQAVRYSTGTIV</sequence>
<organism evidence="2 3">
    <name type="scientific">Tupaia chinensis</name>
    <name type="common">Chinese tree shrew</name>
    <name type="synonym">Tupaia belangeri chinensis</name>
    <dbReference type="NCBI Taxonomy" id="246437"/>
    <lineage>
        <taxon>Eukaryota</taxon>
        <taxon>Metazoa</taxon>
        <taxon>Chordata</taxon>
        <taxon>Craniata</taxon>
        <taxon>Vertebrata</taxon>
        <taxon>Euteleostomi</taxon>
        <taxon>Mammalia</taxon>
        <taxon>Eutheria</taxon>
        <taxon>Euarchontoglires</taxon>
        <taxon>Scandentia</taxon>
        <taxon>Tupaiidae</taxon>
        <taxon>Tupaia</taxon>
    </lineage>
</organism>
<proteinExistence type="predicted"/>
<dbReference type="AlphaFoldDB" id="L9L1I3"/>
<accession>L9L1I3</accession>
<reference evidence="3" key="2">
    <citation type="journal article" date="2013" name="Nat. Commun.">
        <title>Genome of the Chinese tree shrew.</title>
        <authorList>
            <person name="Fan Y."/>
            <person name="Huang Z.Y."/>
            <person name="Cao C.C."/>
            <person name="Chen C.S."/>
            <person name="Chen Y.X."/>
            <person name="Fan D.D."/>
            <person name="He J."/>
            <person name="Hou H.L."/>
            <person name="Hu L."/>
            <person name="Hu X.T."/>
            <person name="Jiang X.T."/>
            <person name="Lai R."/>
            <person name="Lang Y.S."/>
            <person name="Liang B."/>
            <person name="Liao S.G."/>
            <person name="Mu D."/>
            <person name="Ma Y.Y."/>
            <person name="Niu Y.Y."/>
            <person name="Sun X.Q."/>
            <person name="Xia J.Q."/>
            <person name="Xiao J."/>
            <person name="Xiong Z.Q."/>
            <person name="Xu L."/>
            <person name="Yang L."/>
            <person name="Zhang Y."/>
            <person name="Zhao W."/>
            <person name="Zhao X.D."/>
            <person name="Zheng Y.T."/>
            <person name="Zhou J.M."/>
            <person name="Zhu Y.B."/>
            <person name="Zhang G.J."/>
            <person name="Wang J."/>
            <person name="Yao Y.G."/>
        </authorList>
    </citation>
    <scope>NUCLEOTIDE SEQUENCE [LARGE SCALE GENOMIC DNA]</scope>
</reference>
<name>L9L1I3_TUPCH</name>
<dbReference type="EMBL" id="KB320620">
    <property type="protein sequence ID" value="ELW67252.1"/>
    <property type="molecule type" value="Genomic_DNA"/>
</dbReference>
<evidence type="ECO:0000313" key="3">
    <source>
        <dbReference type="Proteomes" id="UP000011518"/>
    </source>
</evidence>
<reference evidence="3" key="1">
    <citation type="submission" date="2012-07" db="EMBL/GenBank/DDBJ databases">
        <title>Genome of the Chinese tree shrew, a rising model animal genetically related to primates.</title>
        <authorList>
            <person name="Zhang G."/>
            <person name="Fan Y."/>
            <person name="Yao Y."/>
            <person name="Huang Z."/>
        </authorList>
    </citation>
    <scope>NUCLEOTIDE SEQUENCE [LARGE SCALE GENOMIC DNA]</scope>
</reference>
<dbReference type="Proteomes" id="UP000011518">
    <property type="component" value="Unassembled WGS sequence"/>
</dbReference>
<evidence type="ECO:0000313" key="2">
    <source>
        <dbReference type="EMBL" id="ELW67252.1"/>
    </source>
</evidence>
<dbReference type="InParanoid" id="L9L1I3"/>
<feature type="region of interest" description="Disordered" evidence="1">
    <location>
        <begin position="105"/>
        <end position="163"/>
    </location>
</feature>
<evidence type="ECO:0000256" key="1">
    <source>
        <dbReference type="SAM" id="MobiDB-lite"/>
    </source>
</evidence>
<protein>
    <submittedName>
        <fullName evidence="2">Uncharacterized protein</fullName>
    </submittedName>
</protein>
<keyword evidence="3" id="KW-1185">Reference proteome</keyword>
<gene>
    <name evidence="2" type="ORF">TREES_T100015889</name>
</gene>